<evidence type="ECO:0000256" key="1">
    <source>
        <dbReference type="SAM" id="MobiDB-lite"/>
    </source>
</evidence>
<dbReference type="Gene3D" id="3.90.260.10">
    <property type="entry name" value="Transglutaminase-like"/>
    <property type="match status" value="1"/>
</dbReference>
<dbReference type="GO" id="GO:0000111">
    <property type="term" value="C:nucleotide-excision repair factor 2 complex"/>
    <property type="evidence" value="ECO:0007669"/>
    <property type="project" value="TreeGrafter"/>
</dbReference>
<keyword evidence="3" id="KW-1185">Reference proteome</keyword>
<dbReference type="AlphaFoldDB" id="A0A087UDK0"/>
<name>A0A087UDK0_STEMI</name>
<dbReference type="InterPro" id="IPR036985">
    <property type="entry name" value="Transglutaminase-like_sf"/>
</dbReference>
<reference evidence="2 3" key="1">
    <citation type="submission" date="2013-11" db="EMBL/GenBank/DDBJ databases">
        <title>Genome sequencing of Stegodyphus mimosarum.</title>
        <authorList>
            <person name="Bechsgaard J."/>
        </authorList>
    </citation>
    <scope>NUCLEOTIDE SEQUENCE [LARGE SCALE GENOMIC DNA]</scope>
</reference>
<gene>
    <name evidence="2" type="ORF">X975_24797</name>
</gene>
<dbReference type="GO" id="GO:0006289">
    <property type="term" value="P:nucleotide-excision repair"/>
    <property type="evidence" value="ECO:0007669"/>
    <property type="project" value="InterPro"/>
</dbReference>
<dbReference type="PANTHER" id="PTHR12135:SF0">
    <property type="entry name" value="DNA REPAIR PROTEIN COMPLEMENTING XP-C CELLS"/>
    <property type="match status" value="1"/>
</dbReference>
<feature type="region of interest" description="Disordered" evidence="1">
    <location>
        <begin position="1"/>
        <end position="37"/>
    </location>
</feature>
<dbReference type="GO" id="GO:0003684">
    <property type="term" value="F:damaged DNA binding"/>
    <property type="evidence" value="ECO:0007669"/>
    <property type="project" value="InterPro"/>
</dbReference>
<organism evidence="2 3">
    <name type="scientific">Stegodyphus mimosarum</name>
    <name type="common">African social velvet spider</name>
    <dbReference type="NCBI Taxonomy" id="407821"/>
    <lineage>
        <taxon>Eukaryota</taxon>
        <taxon>Metazoa</taxon>
        <taxon>Ecdysozoa</taxon>
        <taxon>Arthropoda</taxon>
        <taxon>Chelicerata</taxon>
        <taxon>Arachnida</taxon>
        <taxon>Araneae</taxon>
        <taxon>Araneomorphae</taxon>
        <taxon>Entelegynae</taxon>
        <taxon>Eresoidea</taxon>
        <taxon>Eresidae</taxon>
        <taxon>Stegodyphus</taxon>
    </lineage>
</organism>
<accession>A0A087UDK0</accession>
<dbReference type="GO" id="GO:0071942">
    <property type="term" value="C:XPC complex"/>
    <property type="evidence" value="ECO:0007669"/>
    <property type="project" value="TreeGrafter"/>
</dbReference>
<dbReference type="GO" id="GO:0006298">
    <property type="term" value="P:mismatch repair"/>
    <property type="evidence" value="ECO:0007669"/>
    <property type="project" value="TreeGrafter"/>
</dbReference>
<dbReference type="InterPro" id="IPR004583">
    <property type="entry name" value="DNA_repair_Rad4"/>
</dbReference>
<dbReference type="Proteomes" id="UP000054359">
    <property type="component" value="Unassembled WGS sequence"/>
</dbReference>
<evidence type="ECO:0000313" key="2">
    <source>
        <dbReference type="EMBL" id="KFM75439.1"/>
    </source>
</evidence>
<evidence type="ECO:0000313" key="3">
    <source>
        <dbReference type="Proteomes" id="UP000054359"/>
    </source>
</evidence>
<feature type="compositionally biased region" description="Acidic residues" evidence="1">
    <location>
        <begin position="20"/>
        <end position="33"/>
    </location>
</feature>
<protein>
    <submittedName>
        <fullName evidence="2">Uncharacterized protein</fullName>
    </submittedName>
</protein>
<dbReference type="GO" id="GO:0005737">
    <property type="term" value="C:cytoplasm"/>
    <property type="evidence" value="ECO:0007669"/>
    <property type="project" value="TreeGrafter"/>
</dbReference>
<dbReference type="EMBL" id="KK119349">
    <property type="protein sequence ID" value="KFM75439.1"/>
    <property type="molecule type" value="Genomic_DNA"/>
</dbReference>
<feature type="non-terminal residue" evidence="2">
    <location>
        <position position="106"/>
    </location>
</feature>
<dbReference type="GO" id="GO:0003697">
    <property type="term" value="F:single-stranded DNA binding"/>
    <property type="evidence" value="ECO:0007669"/>
    <property type="project" value="TreeGrafter"/>
</dbReference>
<dbReference type="PANTHER" id="PTHR12135">
    <property type="entry name" value="DNA REPAIR PROTEIN XP-C / RAD4"/>
    <property type="match status" value="1"/>
</dbReference>
<proteinExistence type="predicted"/>
<sequence length="106" mass="12571">MQLVSSSKEEGKNEASSSESEWEEVEEREEQNLDDYNPVIPKEGVEITIDCPDLHIRKRKKKQFDWHEYIRLYINRERKDAQLCLHKTHLICLLAHGFFVNDVLNS</sequence>
<dbReference type="STRING" id="407821.A0A087UDK0"/>
<dbReference type="OrthoDB" id="300780at2759"/>